<feature type="compositionally biased region" description="Basic and acidic residues" evidence="3">
    <location>
        <begin position="90"/>
        <end position="99"/>
    </location>
</feature>
<protein>
    <recommendedName>
        <fullName evidence="4">Fork-head domain-containing protein</fullName>
    </recommendedName>
</protein>
<gene>
    <name evidence="5" type="ORF">D9619_012779</name>
</gene>
<dbReference type="GO" id="GO:0043565">
    <property type="term" value="F:sequence-specific DNA binding"/>
    <property type="evidence" value="ECO:0007669"/>
    <property type="project" value="InterPro"/>
</dbReference>
<name>A0A8H5AQW6_9AGAR</name>
<dbReference type="GO" id="GO:0005634">
    <property type="term" value="C:nucleus"/>
    <property type="evidence" value="ECO:0007669"/>
    <property type="project" value="UniProtKB-SubCell"/>
</dbReference>
<feature type="compositionally biased region" description="Low complexity" evidence="3">
    <location>
        <begin position="313"/>
        <end position="325"/>
    </location>
</feature>
<dbReference type="Pfam" id="PF00250">
    <property type="entry name" value="Forkhead"/>
    <property type="match status" value="1"/>
</dbReference>
<evidence type="ECO:0000313" key="6">
    <source>
        <dbReference type="Proteomes" id="UP000567179"/>
    </source>
</evidence>
<dbReference type="OrthoDB" id="5954824at2759"/>
<keyword evidence="6" id="KW-1185">Reference proteome</keyword>
<dbReference type="PROSITE" id="PS50039">
    <property type="entry name" value="FORK_HEAD_3"/>
    <property type="match status" value="1"/>
</dbReference>
<keyword evidence="2" id="KW-0539">Nucleus</keyword>
<evidence type="ECO:0000259" key="4">
    <source>
        <dbReference type="PROSITE" id="PS50039"/>
    </source>
</evidence>
<dbReference type="Gene3D" id="1.10.10.10">
    <property type="entry name" value="Winged helix-like DNA-binding domain superfamily/Winged helix DNA-binding domain"/>
    <property type="match status" value="1"/>
</dbReference>
<comment type="caution">
    <text evidence="5">The sequence shown here is derived from an EMBL/GenBank/DDBJ whole genome shotgun (WGS) entry which is preliminary data.</text>
</comment>
<dbReference type="Proteomes" id="UP000567179">
    <property type="component" value="Unassembled WGS sequence"/>
</dbReference>
<evidence type="ECO:0000313" key="5">
    <source>
        <dbReference type="EMBL" id="KAF5309240.1"/>
    </source>
</evidence>
<dbReference type="InterPro" id="IPR036390">
    <property type="entry name" value="WH_DNA-bd_sf"/>
</dbReference>
<accession>A0A8H5AQW6</accession>
<feature type="compositionally biased region" description="Basic and acidic residues" evidence="3">
    <location>
        <begin position="61"/>
        <end position="72"/>
    </location>
</feature>
<comment type="subcellular location">
    <subcellularLocation>
        <location evidence="2">Nucleus</location>
    </subcellularLocation>
</comment>
<dbReference type="AlphaFoldDB" id="A0A8H5AQW6"/>
<dbReference type="GO" id="GO:0003700">
    <property type="term" value="F:DNA-binding transcription factor activity"/>
    <property type="evidence" value="ECO:0007669"/>
    <property type="project" value="InterPro"/>
</dbReference>
<dbReference type="EMBL" id="JAACJJ010000060">
    <property type="protein sequence ID" value="KAF5309240.1"/>
    <property type="molecule type" value="Genomic_DNA"/>
</dbReference>
<feature type="compositionally biased region" description="Basic and acidic residues" evidence="3">
    <location>
        <begin position="268"/>
        <end position="281"/>
    </location>
</feature>
<reference evidence="5 6" key="1">
    <citation type="journal article" date="2020" name="ISME J.">
        <title>Uncovering the hidden diversity of litter-decomposition mechanisms in mushroom-forming fungi.</title>
        <authorList>
            <person name="Floudas D."/>
            <person name="Bentzer J."/>
            <person name="Ahren D."/>
            <person name="Johansson T."/>
            <person name="Persson P."/>
            <person name="Tunlid A."/>
        </authorList>
    </citation>
    <scope>NUCLEOTIDE SEQUENCE [LARGE SCALE GENOMIC DNA]</scope>
    <source>
        <strain evidence="5 6">CBS 101986</strain>
    </source>
</reference>
<feature type="domain" description="Fork-head" evidence="4">
    <location>
        <begin position="507"/>
        <end position="599"/>
    </location>
</feature>
<feature type="compositionally biased region" description="Basic and acidic residues" evidence="3">
    <location>
        <begin position="340"/>
        <end position="349"/>
    </location>
</feature>
<proteinExistence type="predicted"/>
<keyword evidence="1 2" id="KW-0238">DNA-binding</keyword>
<sequence>MSNDNEHPSYPPRIRKLLLPRSDNSILSPSFPSPIPVQYAPNVAAIPVGVPNPESAPSSPRSEDERARRNLVRETSVPEIDTLSPPPSRSKTDSGRRVENTSYRESNERSGYHNDQDENPGGRKGKGKETSTGAHVRFHPYPHGASRGVQFSSGVEPDYREGRSTLYAVSPPTASRRSPPVYEETDSDVGPSSPGPGPFRGVPSQAEESDDDKSDGSDIDQLASDSDEDRPIPPSRLSGAAGSTRPLPSSWRYGEGPSAGARPQRRNPSKERRTPPEDRNFPRPPPHRYQYGEGSSGGRPRRHDPGEDERISSGESSSARPSPQSWQYGYSDGSSVARPQRHDAGEKQALRQPIPSSLERYPPPRTHIEGPFVPRYDPREELPTRRLMDPRPLENVSNPHWTPYSPGRTQFPLSPAKFSTPTSQPARPIQVTIPERGPDPPEPFGPMEAPPGLKFIIPPHAILTRRSPPPPSLPSDIETEAVLRNVTGLPVPMPLNLTSLRDATNRRELPKLSMLMALAIWGSPTHMLTLSGIISAIEARFPFMQTDDSWKRTIRHKLSFVSAFVRAGKHNEGWVLDVRKSFAGRGAKRLAELRAAARM</sequence>
<evidence type="ECO:0000256" key="3">
    <source>
        <dbReference type="SAM" id="MobiDB-lite"/>
    </source>
</evidence>
<evidence type="ECO:0000256" key="1">
    <source>
        <dbReference type="ARBA" id="ARBA00023125"/>
    </source>
</evidence>
<dbReference type="InterPro" id="IPR001766">
    <property type="entry name" value="Fork_head_dom"/>
</dbReference>
<dbReference type="InterPro" id="IPR036388">
    <property type="entry name" value="WH-like_DNA-bd_sf"/>
</dbReference>
<dbReference type="SMART" id="SM00339">
    <property type="entry name" value="FH"/>
    <property type="match status" value="1"/>
</dbReference>
<organism evidence="5 6">
    <name type="scientific">Psilocybe cf. subviscida</name>
    <dbReference type="NCBI Taxonomy" id="2480587"/>
    <lineage>
        <taxon>Eukaryota</taxon>
        <taxon>Fungi</taxon>
        <taxon>Dikarya</taxon>
        <taxon>Basidiomycota</taxon>
        <taxon>Agaricomycotina</taxon>
        <taxon>Agaricomycetes</taxon>
        <taxon>Agaricomycetidae</taxon>
        <taxon>Agaricales</taxon>
        <taxon>Agaricineae</taxon>
        <taxon>Strophariaceae</taxon>
        <taxon>Psilocybe</taxon>
    </lineage>
</organism>
<feature type="DNA-binding region" description="Fork-head" evidence="2">
    <location>
        <begin position="507"/>
        <end position="599"/>
    </location>
</feature>
<dbReference type="SUPFAM" id="SSF46785">
    <property type="entry name" value="Winged helix' DNA-binding domain"/>
    <property type="match status" value="1"/>
</dbReference>
<evidence type="ECO:0000256" key="2">
    <source>
        <dbReference type="PROSITE-ProRule" id="PRU00089"/>
    </source>
</evidence>
<feature type="compositionally biased region" description="Basic and acidic residues" evidence="3">
    <location>
        <begin position="105"/>
        <end position="116"/>
    </location>
</feature>
<feature type="region of interest" description="Disordered" evidence="3">
    <location>
        <begin position="46"/>
        <end position="383"/>
    </location>
</feature>
<feature type="compositionally biased region" description="Basic and acidic residues" evidence="3">
    <location>
        <begin position="303"/>
        <end position="312"/>
    </location>
</feature>